<evidence type="ECO:0000256" key="1">
    <source>
        <dbReference type="SAM" id="MobiDB-lite"/>
    </source>
</evidence>
<feature type="region of interest" description="Disordered" evidence="1">
    <location>
        <begin position="184"/>
        <end position="211"/>
    </location>
</feature>
<accession>A0AAV1IFL0</accession>
<dbReference type="Gene3D" id="6.10.140.1230">
    <property type="match status" value="1"/>
</dbReference>
<reference evidence="2 3" key="1">
    <citation type="submission" date="2023-10" db="EMBL/GenBank/DDBJ databases">
        <authorList>
            <person name="Maclean D."/>
            <person name="Macfadyen A."/>
        </authorList>
    </citation>
    <scope>NUCLEOTIDE SEQUENCE [LARGE SCALE GENOMIC DNA]</scope>
</reference>
<protein>
    <recommendedName>
        <fullName evidence="4">Charged multivesicular body protein 3</fullName>
    </recommendedName>
</protein>
<organism evidence="2 3">
    <name type="scientific">Coccomyxa viridis</name>
    <dbReference type="NCBI Taxonomy" id="1274662"/>
    <lineage>
        <taxon>Eukaryota</taxon>
        <taxon>Viridiplantae</taxon>
        <taxon>Chlorophyta</taxon>
        <taxon>core chlorophytes</taxon>
        <taxon>Trebouxiophyceae</taxon>
        <taxon>Trebouxiophyceae incertae sedis</taxon>
        <taxon>Coccomyxaceae</taxon>
        <taxon>Coccomyxa</taxon>
    </lineage>
</organism>
<evidence type="ECO:0000313" key="2">
    <source>
        <dbReference type="EMBL" id="CAK0786002.1"/>
    </source>
</evidence>
<sequence length="223" mass="25502">MFPERAQFLDYFRKKPDPKEQVRKWQSDIRAQQRVLERQTRDLERGKKVAEKQVRDAAKRGDIRSAKMLAKEIVHTRKTISQMYTNRAHFISMNAQLTEQLGMAKVAGTLSKSTEVMKIVNDLMRTPQLMQTMQQMSREMMKAGVIDEMMEDMMDSAMDEPELEQETEEEVDKVLMEIAGESLEQLAGSAAPRQKVQPDAAAAAKVEPDEDEALQARLNAVRS</sequence>
<dbReference type="AlphaFoldDB" id="A0AAV1IFL0"/>
<proteinExistence type="predicted"/>
<dbReference type="PANTHER" id="PTHR10476">
    <property type="entry name" value="CHARGED MULTIVESICULAR BODY PROTEIN"/>
    <property type="match status" value="1"/>
</dbReference>
<dbReference type="InterPro" id="IPR005024">
    <property type="entry name" value="Snf7_fam"/>
</dbReference>
<dbReference type="Pfam" id="PF03357">
    <property type="entry name" value="Snf7"/>
    <property type="match status" value="1"/>
</dbReference>
<gene>
    <name evidence="2" type="ORF">CVIRNUC_009215</name>
</gene>
<name>A0AAV1IFL0_9CHLO</name>
<keyword evidence="3" id="KW-1185">Reference proteome</keyword>
<comment type="caution">
    <text evidence="2">The sequence shown here is derived from an EMBL/GenBank/DDBJ whole genome shotgun (WGS) entry which is preliminary data.</text>
</comment>
<dbReference type="GO" id="GO:0007034">
    <property type="term" value="P:vacuolar transport"/>
    <property type="evidence" value="ECO:0007669"/>
    <property type="project" value="InterPro"/>
</dbReference>
<evidence type="ECO:0000313" key="3">
    <source>
        <dbReference type="Proteomes" id="UP001314263"/>
    </source>
</evidence>
<dbReference type="EMBL" id="CAUYUE010000013">
    <property type="protein sequence ID" value="CAK0786002.1"/>
    <property type="molecule type" value="Genomic_DNA"/>
</dbReference>
<dbReference type="Proteomes" id="UP001314263">
    <property type="component" value="Unassembled WGS sequence"/>
</dbReference>
<evidence type="ECO:0008006" key="4">
    <source>
        <dbReference type="Google" id="ProtNLM"/>
    </source>
</evidence>